<feature type="region of interest" description="Disordered" evidence="1">
    <location>
        <begin position="134"/>
        <end position="154"/>
    </location>
</feature>
<evidence type="ECO:0000313" key="4">
    <source>
        <dbReference type="Proteomes" id="UP001155040"/>
    </source>
</evidence>
<proteinExistence type="predicted"/>
<organism evidence="3 4">
    <name type="scientific">Salinibacter ruber</name>
    <dbReference type="NCBI Taxonomy" id="146919"/>
    <lineage>
        <taxon>Bacteria</taxon>
        <taxon>Pseudomonadati</taxon>
        <taxon>Rhodothermota</taxon>
        <taxon>Rhodothermia</taxon>
        <taxon>Rhodothermales</taxon>
        <taxon>Salinibacteraceae</taxon>
        <taxon>Salinibacter</taxon>
    </lineage>
</organism>
<accession>A0A9X2ZF12</accession>
<comment type="caution">
    <text evidence="3">The sequence shown here is derived from an EMBL/GenBank/DDBJ whole genome shotgun (WGS) entry which is preliminary data.</text>
</comment>
<sequence length="154" mass="16649">MQGQYYTGKTLTTALLLVSPLLLTGCIAAGAAAGGAAGAAAASGDEDRKDLEYWLKTNDHTTRIGTAMRKEKIIEGMSKTHVKLVMDVKGRYDALPDSVGTTEEGRTQWTYVPNLDQYSTYKITFNSEELASRVERVETEDDDNIPNAPRGGGS</sequence>
<evidence type="ECO:0000313" key="3">
    <source>
        <dbReference type="EMBL" id="MCS4038274.1"/>
    </source>
</evidence>
<dbReference type="RefSeq" id="WP_259091432.1">
    <property type="nucleotide sequence ID" value="NZ_JANTZY010000045.1"/>
</dbReference>
<dbReference type="EMBL" id="JANUBF010000052">
    <property type="protein sequence ID" value="MCS4038274.1"/>
    <property type="molecule type" value="Genomic_DNA"/>
</dbReference>
<evidence type="ECO:0008006" key="5">
    <source>
        <dbReference type="Google" id="ProtNLM"/>
    </source>
</evidence>
<dbReference type="Proteomes" id="UP001155040">
    <property type="component" value="Unassembled WGS sequence"/>
</dbReference>
<dbReference type="AlphaFoldDB" id="A0A9X2ZF12"/>
<feature type="chain" id="PRO_5040999363" description="Lipoprotein" evidence="2">
    <location>
        <begin position="32"/>
        <end position="154"/>
    </location>
</feature>
<evidence type="ECO:0000256" key="1">
    <source>
        <dbReference type="SAM" id="MobiDB-lite"/>
    </source>
</evidence>
<gene>
    <name evidence="3" type="ORF">GGQ01_003366</name>
</gene>
<name>A0A9X2ZF12_9BACT</name>
<feature type="signal peptide" evidence="2">
    <location>
        <begin position="1"/>
        <end position="31"/>
    </location>
</feature>
<reference evidence="3" key="1">
    <citation type="submission" date="2022-08" db="EMBL/GenBank/DDBJ databases">
        <title>Genomic Encyclopedia of Type Strains, Phase V (KMG-V): Genome sequencing to study the core and pangenomes of soil and plant-associated prokaryotes.</title>
        <authorList>
            <person name="Whitman W."/>
        </authorList>
    </citation>
    <scope>NUCLEOTIDE SEQUENCE</scope>
    <source>
        <strain evidence="3">SP3012</strain>
    </source>
</reference>
<protein>
    <recommendedName>
        <fullName evidence="5">Lipoprotein</fullName>
    </recommendedName>
</protein>
<keyword evidence="2" id="KW-0732">Signal</keyword>
<evidence type="ECO:0000256" key="2">
    <source>
        <dbReference type="SAM" id="SignalP"/>
    </source>
</evidence>